<dbReference type="InterPro" id="IPR023323">
    <property type="entry name" value="Tex-like_dom_sf"/>
</dbReference>
<dbReference type="AlphaFoldDB" id="A0A0R2EQ55"/>
<dbReference type="InterPro" id="IPR006641">
    <property type="entry name" value="YqgF/RNaseH-like_dom"/>
</dbReference>
<evidence type="ECO:0000259" key="1">
    <source>
        <dbReference type="PROSITE" id="PS50126"/>
    </source>
</evidence>
<dbReference type="Pfam" id="PF22706">
    <property type="entry name" value="Tex_central_region"/>
    <property type="match status" value="1"/>
</dbReference>
<dbReference type="SUPFAM" id="SSF158832">
    <property type="entry name" value="Tex N-terminal region-like"/>
    <property type="match status" value="1"/>
</dbReference>
<organism evidence="2 3">
    <name type="scientific">Secundilactobacillus similis DSM 23365 = JCM 2765</name>
    <dbReference type="NCBI Taxonomy" id="1423804"/>
    <lineage>
        <taxon>Bacteria</taxon>
        <taxon>Bacillati</taxon>
        <taxon>Bacillota</taxon>
        <taxon>Bacilli</taxon>
        <taxon>Lactobacillales</taxon>
        <taxon>Lactobacillaceae</taxon>
        <taxon>Secundilactobacillus</taxon>
    </lineage>
</organism>
<dbReference type="SUPFAM" id="SSF53098">
    <property type="entry name" value="Ribonuclease H-like"/>
    <property type="match status" value="1"/>
</dbReference>
<dbReference type="SUPFAM" id="SSF47781">
    <property type="entry name" value="RuvA domain 2-like"/>
    <property type="match status" value="2"/>
</dbReference>
<dbReference type="SUPFAM" id="SSF50249">
    <property type="entry name" value="Nucleic acid-binding proteins"/>
    <property type="match status" value="1"/>
</dbReference>
<dbReference type="SMART" id="SM00732">
    <property type="entry name" value="YqgFc"/>
    <property type="match status" value="1"/>
</dbReference>
<protein>
    <submittedName>
        <fullName evidence="2">Transcriptional accessory protein</fullName>
    </submittedName>
</protein>
<dbReference type="Gene3D" id="1.10.3500.10">
    <property type="entry name" value="Tex N-terminal region-like"/>
    <property type="match status" value="1"/>
</dbReference>
<dbReference type="InterPro" id="IPR012337">
    <property type="entry name" value="RNaseH-like_sf"/>
</dbReference>
<sequence length="721" mass="80514">MEPEIVERVKQTLSQYKARQVETTLKLLSENNTVPFIARYRKEMTGNLDEVAIREIQDEANRITKLQQRKREVLNQISEQGNLTPGLTKQINAATQLQQVEDLYLPYKQKRQTKAEIAKAAGLMPFAQWVLQFPTTGIEAKAKQFVNDEVADVSAALAGLHEILTEAIGERAQFREWVRRYTARNGQLTSRLKRNGESLDDDHVYQLYYEFETSLKQVSHYQTLAINRGEKAKVLTVKIKVDEDAILQYLNFQLIGRHHGPAVEIVTAAYKDAYKRFIGPAIERDLRRELTDGAQTHAIQVFGDNLYHLLMQAPLKNHVVMGFDPAYRTGCKLAIMDGNGKFLAKQVIYPHKPAPTQKREAAMPAFLKLLTDYQVDMIAIGNGTASRESEQFVADAIKQMKRPVRYTIVNEAGASVYSASSVARKEFPDFNVEERSAVSIGRRLQDPLAELIKIDPKSVGVGQYQHDVAESALDEQLDRVVETAVNQVGVDLNRASVELLTHISGLTARTATNIVAYRDEIGTFTTRVQLKKVPRLGPKAYEQSVGFLRIIGGKNILDNTDIHPESYPVAKQILNHLNVTLADVGTSKMPTGLPATELATMSQLFGVGNTTLTDILAGLQRPGRDLRDEMPAPILRTDVLQMADLKPGMELQGTVRNVVDFGVFVDIGVKQDGLVHISHLTKHFVRNPAAVVSVGDIVTVWVLSVDEDRHRIQLSMVAPDD</sequence>
<dbReference type="GO" id="GO:0005737">
    <property type="term" value="C:cytoplasm"/>
    <property type="evidence" value="ECO:0007669"/>
    <property type="project" value="UniProtKB-ARBA"/>
</dbReference>
<name>A0A0R2EQ55_9LACO</name>
<comment type="caution">
    <text evidence="2">The sequence shown here is derived from an EMBL/GenBank/DDBJ whole genome shotgun (WGS) entry which is preliminary data.</text>
</comment>
<dbReference type="InterPro" id="IPR018974">
    <property type="entry name" value="Tex-like_N"/>
</dbReference>
<dbReference type="InterPro" id="IPR041692">
    <property type="entry name" value="HHH_9"/>
</dbReference>
<dbReference type="FunFam" id="3.30.420.140:FF:000001">
    <property type="entry name" value="RNA-binding transcriptional accessory protein"/>
    <property type="match status" value="1"/>
</dbReference>
<dbReference type="GO" id="GO:0006412">
    <property type="term" value="P:translation"/>
    <property type="evidence" value="ECO:0007669"/>
    <property type="project" value="TreeGrafter"/>
</dbReference>
<dbReference type="FunFam" id="1.10.10.650:FF:000001">
    <property type="entry name" value="S1 RNA-binding domain 1"/>
    <property type="match status" value="1"/>
</dbReference>
<dbReference type="Gene3D" id="1.10.10.650">
    <property type="entry name" value="RuvA domain 2-like"/>
    <property type="match status" value="1"/>
</dbReference>
<evidence type="ECO:0000313" key="2">
    <source>
        <dbReference type="EMBL" id="KRN18376.1"/>
    </source>
</evidence>
<dbReference type="PANTHER" id="PTHR10724:SF10">
    <property type="entry name" value="S1 RNA-BINDING DOMAIN-CONTAINING PROTEIN 1"/>
    <property type="match status" value="1"/>
</dbReference>
<dbReference type="InterPro" id="IPR037027">
    <property type="entry name" value="YqgF/RNaseH-like_dom_sf"/>
</dbReference>
<dbReference type="CDD" id="cd05685">
    <property type="entry name" value="S1_Tex"/>
    <property type="match status" value="1"/>
</dbReference>
<dbReference type="OrthoDB" id="9804714at2"/>
<accession>A0A0R2EQ55</accession>
<dbReference type="InterPro" id="IPR044146">
    <property type="entry name" value="S1_Tex"/>
</dbReference>
<dbReference type="Pfam" id="PF17674">
    <property type="entry name" value="HHH_9"/>
    <property type="match status" value="1"/>
</dbReference>
<dbReference type="Gene3D" id="3.30.420.140">
    <property type="entry name" value="YqgF/RNase H-like domain"/>
    <property type="match status" value="1"/>
</dbReference>
<dbReference type="InterPro" id="IPR003029">
    <property type="entry name" value="S1_domain"/>
</dbReference>
<dbReference type="FunFam" id="2.40.50.140:FF:000051">
    <property type="entry name" value="RNA-binding transcriptional accessory protein"/>
    <property type="match status" value="1"/>
</dbReference>
<feature type="domain" description="S1 motif" evidence="1">
    <location>
        <begin position="648"/>
        <end position="717"/>
    </location>
</feature>
<dbReference type="STRING" id="1423804.FD14_GL002049"/>
<dbReference type="Gene3D" id="2.40.50.140">
    <property type="entry name" value="Nucleic acid-binding proteins"/>
    <property type="match status" value="1"/>
</dbReference>
<dbReference type="Gene3D" id="1.10.150.310">
    <property type="entry name" value="Tex RuvX-like domain-like"/>
    <property type="match status" value="1"/>
</dbReference>
<dbReference type="Pfam" id="PF16921">
    <property type="entry name" value="Tex_YqgF"/>
    <property type="match status" value="1"/>
</dbReference>
<dbReference type="SMART" id="SM00316">
    <property type="entry name" value="S1"/>
    <property type="match status" value="1"/>
</dbReference>
<dbReference type="Pfam" id="PF12836">
    <property type="entry name" value="HHH_3"/>
    <property type="match status" value="1"/>
</dbReference>
<dbReference type="PROSITE" id="PS50126">
    <property type="entry name" value="S1"/>
    <property type="match status" value="1"/>
</dbReference>
<dbReference type="GO" id="GO:0003735">
    <property type="term" value="F:structural constituent of ribosome"/>
    <property type="evidence" value="ECO:0007669"/>
    <property type="project" value="TreeGrafter"/>
</dbReference>
<dbReference type="FunFam" id="1.10.150.310:FF:000001">
    <property type="entry name" value="RNA-binding transcriptional accessory protein"/>
    <property type="match status" value="1"/>
</dbReference>
<dbReference type="InterPro" id="IPR055179">
    <property type="entry name" value="Tex-like_central_region"/>
</dbReference>
<dbReference type="InterPro" id="IPR050437">
    <property type="entry name" value="Ribos_protein_bS1-like"/>
</dbReference>
<dbReference type="InterPro" id="IPR032639">
    <property type="entry name" value="Tex_YqgF"/>
</dbReference>
<dbReference type="Pfam" id="PF09371">
    <property type="entry name" value="Tex_N"/>
    <property type="match status" value="1"/>
</dbReference>
<dbReference type="Pfam" id="PF00575">
    <property type="entry name" value="S1"/>
    <property type="match status" value="1"/>
</dbReference>
<dbReference type="RefSeq" id="WP_054736778.1">
    <property type="nucleotide sequence ID" value="NZ_AYZM01000153.1"/>
</dbReference>
<dbReference type="InterPro" id="IPR012340">
    <property type="entry name" value="NA-bd_OB-fold"/>
</dbReference>
<dbReference type="Proteomes" id="UP000051442">
    <property type="component" value="Unassembled WGS sequence"/>
</dbReference>
<dbReference type="PANTHER" id="PTHR10724">
    <property type="entry name" value="30S RIBOSOMAL PROTEIN S1"/>
    <property type="match status" value="1"/>
</dbReference>
<evidence type="ECO:0000313" key="3">
    <source>
        <dbReference type="Proteomes" id="UP000051442"/>
    </source>
</evidence>
<dbReference type="InterPro" id="IPR023319">
    <property type="entry name" value="Tex-like_HTH_dom_sf"/>
</dbReference>
<dbReference type="InterPro" id="IPR010994">
    <property type="entry name" value="RuvA_2-like"/>
</dbReference>
<dbReference type="PATRIC" id="fig|1423804.4.peg.2224"/>
<proteinExistence type="predicted"/>
<reference evidence="2 3" key="1">
    <citation type="journal article" date="2015" name="Genome Announc.">
        <title>Expanding the biotechnology potential of lactobacilli through comparative genomics of 213 strains and associated genera.</title>
        <authorList>
            <person name="Sun Z."/>
            <person name="Harris H.M."/>
            <person name="McCann A."/>
            <person name="Guo C."/>
            <person name="Argimon S."/>
            <person name="Zhang W."/>
            <person name="Yang X."/>
            <person name="Jeffery I.B."/>
            <person name="Cooney J.C."/>
            <person name="Kagawa T.F."/>
            <person name="Liu W."/>
            <person name="Song Y."/>
            <person name="Salvetti E."/>
            <person name="Wrobel A."/>
            <person name="Rasinkangas P."/>
            <person name="Parkhill J."/>
            <person name="Rea M.C."/>
            <person name="O'Sullivan O."/>
            <person name="Ritari J."/>
            <person name="Douillard F.P."/>
            <person name="Paul Ross R."/>
            <person name="Yang R."/>
            <person name="Briner A.E."/>
            <person name="Felis G.E."/>
            <person name="de Vos W.M."/>
            <person name="Barrangou R."/>
            <person name="Klaenhammer T.R."/>
            <person name="Caufield P.W."/>
            <person name="Cui Y."/>
            <person name="Zhang H."/>
            <person name="O'Toole P.W."/>
        </authorList>
    </citation>
    <scope>NUCLEOTIDE SEQUENCE [LARGE SCALE GENOMIC DNA]</scope>
    <source>
        <strain evidence="2 3">DSM 23365</strain>
    </source>
</reference>
<keyword evidence="3" id="KW-1185">Reference proteome</keyword>
<gene>
    <name evidence="2" type="ORF">FD14_GL002049</name>
</gene>
<dbReference type="EMBL" id="AYZM01000153">
    <property type="protein sequence ID" value="KRN18376.1"/>
    <property type="molecule type" value="Genomic_DNA"/>
</dbReference>
<dbReference type="GO" id="GO:0006139">
    <property type="term" value="P:nucleobase-containing compound metabolic process"/>
    <property type="evidence" value="ECO:0007669"/>
    <property type="project" value="InterPro"/>
</dbReference>
<dbReference type="GO" id="GO:0003729">
    <property type="term" value="F:mRNA binding"/>
    <property type="evidence" value="ECO:0007669"/>
    <property type="project" value="UniProtKB-ARBA"/>
</dbReference>